<feature type="domain" description="GmrSD restriction endonucleases N-terminal" evidence="1">
    <location>
        <begin position="13"/>
        <end position="226"/>
    </location>
</feature>
<dbReference type="InterPro" id="IPR040843">
    <property type="entry name" value="RAMA"/>
</dbReference>
<dbReference type="Proteomes" id="UP000218399">
    <property type="component" value="Unassembled WGS sequence"/>
</dbReference>
<dbReference type="InterPro" id="IPR004919">
    <property type="entry name" value="GmrSD_N"/>
</dbReference>
<evidence type="ECO:0000313" key="3">
    <source>
        <dbReference type="EMBL" id="PAU67053.1"/>
    </source>
</evidence>
<dbReference type="PANTHER" id="PTHR35149:SF1">
    <property type="entry name" value="DUF5655 DOMAIN-CONTAINING PROTEIN"/>
    <property type="match status" value="1"/>
</dbReference>
<name>A0A2A2EDF7_9BIFI</name>
<organism evidence="3 4">
    <name type="scientific">Bifidobacterium criceti</name>
    <dbReference type="NCBI Taxonomy" id="1960969"/>
    <lineage>
        <taxon>Bacteria</taxon>
        <taxon>Bacillati</taxon>
        <taxon>Actinomycetota</taxon>
        <taxon>Actinomycetes</taxon>
        <taxon>Bifidobacteriales</taxon>
        <taxon>Bifidobacteriaceae</taxon>
        <taxon>Bifidobacterium</taxon>
    </lineage>
</organism>
<dbReference type="OrthoDB" id="9798761at2"/>
<evidence type="ECO:0000259" key="2">
    <source>
        <dbReference type="Pfam" id="PF18755"/>
    </source>
</evidence>
<proteinExistence type="predicted"/>
<dbReference type="RefSeq" id="WP_095615508.1">
    <property type="nucleotide sequence ID" value="NZ_MVOH01000017.1"/>
</dbReference>
<evidence type="ECO:0008006" key="5">
    <source>
        <dbReference type="Google" id="ProtNLM"/>
    </source>
</evidence>
<dbReference type="AlphaFoldDB" id="A0A2A2EDF7"/>
<dbReference type="PANTHER" id="PTHR35149">
    <property type="entry name" value="SLL5132 PROTEIN"/>
    <property type="match status" value="1"/>
</dbReference>
<dbReference type="Pfam" id="PF18755">
    <property type="entry name" value="RAMA"/>
    <property type="match status" value="1"/>
</dbReference>
<feature type="domain" description="RAMA" evidence="2">
    <location>
        <begin position="597"/>
        <end position="689"/>
    </location>
</feature>
<protein>
    <recommendedName>
        <fullName evidence="5">DUF262 domain-containing protein</fullName>
    </recommendedName>
</protein>
<reference evidence="3 4" key="1">
    <citation type="journal article" date="2017" name="ISME J.">
        <title>Unveiling bifidobacterial biogeography across the mammalian branch of the tree of life.</title>
        <authorList>
            <person name="Milani C."/>
            <person name="Mangifesta M."/>
            <person name="Mancabelli L."/>
            <person name="Lugli G.A."/>
            <person name="James K."/>
            <person name="Duranti S."/>
            <person name="Turroni F."/>
            <person name="Ferrario C."/>
            <person name="Ossiprandi M.C."/>
            <person name="van Sinderen D."/>
            <person name="Ventura M."/>
        </authorList>
    </citation>
    <scope>NUCLEOTIDE SEQUENCE [LARGE SCALE GENOMIC DNA]</scope>
    <source>
        <strain evidence="4">Ham19E</strain>
    </source>
</reference>
<dbReference type="Pfam" id="PF03235">
    <property type="entry name" value="GmrSD_N"/>
    <property type="match status" value="1"/>
</dbReference>
<evidence type="ECO:0000259" key="1">
    <source>
        <dbReference type="Pfam" id="PF03235"/>
    </source>
</evidence>
<evidence type="ECO:0000313" key="4">
    <source>
        <dbReference type="Proteomes" id="UP000218399"/>
    </source>
</evidence>
<sequence>MSISASEKPLSRVFTSDYRFAIPAFQRSYSWHDAQMKQLLEDVMDACAVHDGPYFLGSLILVHDEHGLHQVIDGQQRLVSLSIIFAVLLTLEEDPQLGASLAGLLTEAGDKLRGIETEPRLRLREQDEEFFREYVQHGDLEALFDLRDTDIATQAQRNIQMNTKCAYDMLASMADDERRQFAAYLVNDVMFVIVATDDISGAYRIFDVMNMRGMPLTPSDVFKAKVVSGISSAARTVYARYWDDIMEPMGDDNARIERFFADLDLIFTRTPLCESLIADFTDHVLDGYIRKGQCIEFIDDVLRPYAICDEILHRPSESLLPRKVTDLLSGFDDYPYDDWKPVALWALVHSLNNLNDPDTVVFSRSGHAGAHVTVHDGDRLVQVLEMLDRVTGIDCLNGKSELDRRTRAATIVRDLKKGLPLQRIAGFSVGADEQRMAMLHLRGELAIDANMRRLLLIRANEQLAGGRITRPRSLNAVPIIPERVPPGSQFATWPAGACDYWAQRIGNFVLTQKAPRNFNGVDDFGARRDLMVRDASSRRFPLTRALRDLEMITPQYLELRQRQIIDLIAQAWRIDRGDVVIAEQQAAAAAHTSGIAHRSKRTSKRVAVAEVVRAGLLKPGDRFVWNRPRKHEAWIITVTETGFQGEDGTEYATPTAAARQIGGSTASLNVWKRESDGRALSDIWKAYRAMM</sequence>
<comment type="caution">
    <text evidence="3">The sequence shown here is derived from an EMBL/GenBank/DDBJ whole genome shotgun (WGS) entry which is preliminary data.</text>
</comment>
<keyword evidence="4" id="KW-1185">Reference proteome</keyword>
<dbReference type="EMBL" id="MVOH01000017">
    <property type="protein sequence ID" value="PAU67053.1"/>
    <property type="molecule type" value="Genomic_DNA"/>
</dbReference>
<accession>A0A2A2EDF7</accession>
<gene>
    <name evidence="3" type="ORF">B1526_1553</name>
</gene>